<gene>
    <name evidence="3" type="ORF">WCD41_15670</name>
</gene>
<feature type="transmembrane region" description="Helical" evidence="2">
    <location>
        <begin position="249"/>
        <end position="270"/>
    </location>
</feature>
<sequence length="496" mass="48873">MIGALALLGGLVGVASVLSGGAGAGATPSLLTPFAAGLGTLAVGQGVFALALGAYWIWAGVAVGRGDRFARAMSTALLVPGLLGPLLTLVMFAALPSGTSGFGGIVSLVAVLLLAAPAAIIALLWAPTGSRHFFATHPCAGCRTPSVSGARFCSRCGRALPPSTPGSIIAAQVLLGLTVAVDALTVVLGLAAASMADATSSLVTSPADAATVDSLGATAAVLSLVVLVIIGVNVWGLRGLGAGRPAARLVVSAVPLGQLAVLPAVLSGMGAPTNQIVGTLILSTPLAVVLLVLLWAPSSSHRHFAVVDHEPPTTPLAVGATSGAPRGLVPVLLGALLVVLAGLTYAVVDSRSGADGPVVPVSAAPVADTQPSGPPSSASSPTSAFPAQYAGTWSGSVTQRNGTTGAVTSRYDVAITIPGNGSVATVRYPDLGCSGEHRLRSVGADGSMQVREVITSGRGRCIASVAVVLTPAGDRLTYHFESAGTAAEEGDATLSR</sequence>
<dbReference type="EMBL" id="JBBEGL010000004">
    <property type="protein sequence ID" value="MEJ2887898.1"/>
    <property type="molecule type" value="Genomic_DNA"/>
</dbReference>
<feature type="transmembrane region" description="Helical" evidence="2">
    <location>
        <begin position="75"/>
        <end position="95"/>
    </location>
</feature>
<keyword evidence="2" id="KW-1133">Transmembrane helix</keyword>
<keyword evidence="2" id="KW-0812">Transmembrane</keyword>
<accession>A0ABU8N683</accession>
<feature type="transmembrane region" description="Helical" evidence="2">
    <location>
        <begin position="34"/>
        <end position="63"/>
    </location>
</feature>
<keyword evidence="4" id="KW-1185">Reference proteome</keyword>
<dbReference type="RefSeq" id="WP_337714388.1">
    <property type="nucleotide sequence ID" value="NZ_JBBEGL010000004.1"/>
</dbReference>
<name>A0ABU8N683_9PSEU</name>
<feature type="transmembrane region" description="Helical" evidence="2">
    <location>
        <begin position="328"/>
        <end position="348"/>
    </location>
</feature>
<evidence type="ECO:0000256" key="2">
    <source>
        <dbReference type="SAM" id="Phobius"/>
    </source>
</evidence>
<evidence type="ECO:0000256" key="1">
    <source>
        <dbReference type="SAM" id="MobiDB-lite"/>
    </source>
</evidence>
<feature type="transmembrane region" description="Helical" evidence="2">
    <location>
        <begin position="276"/>
        <end position="296"/>
    </location>
</feature>
<reference evidence="3 4" key="1">
    <citation type="submission" date="2024-03" db="EMBL/GenBank/DDBJ databases">
        <title>Actinomycetospora sp. OC33-EN06, a novel actinomycete isolated from wild orchid (Aerides multiflora).</title>
        <authorList>
            <person name="Suriyachadkun C."/>
        </authorList>
    </citation>
    <scope>NUCLEOTIDE SEQUENCE [LARGE SCALE GENOMIC DNA]</scope>
    <source>
        <strain evidence="3 4">OC33-EN06</strain>
    </source>
</reference>
<feature type="transmembrane region" description="Helical" evidence="2">
    <location>
        <begin position="101"/>
        <end position="126"/>
    </location>
</feature>
<dbReference type="Proteomes" id="UP001370100">
    <property type="component" value="Unassembled WGS sequence"/>
</dbReference>
<proteinExistence type="predicted"/>
<evidence type="ECO:0000313" key="4">
    <source>
        <dbReference type="Proteomes" id="UP001370100"/>
    </source>
</evidence>
<feature type="compositionally biased region" description="Low complexity" evidence="1">
    <location>
        <begin position="375"/>
        <end position="384"/>
    </location>
</feature>
<keyword evidence="2" id="KW-0472">Membrane</keyword>
<protein>
    <submittedName>
        <fullName evidence="3">Zinc ribbon domain-containing protein</fullName>
    </submittedName>
</protein>
<feature type="transmembrane region" description="Helical" evidence="2">
    <location>
        <begin position="168"/>
        <end position="195"/>
    </location>
</feature>
<organism evidence="3 4">
    <name type="scientific">Actinomycetospora aeridis</name>
    <dbReference type="NCBI Taxonomy" id="3129231"/>
    <lineage>
        <taxon>Bacteria</taxon>
        <taxon>Bacillati</taxon>
        <taxon>Actinomycetota</taxon>
        <taxon>Actinomycetes</taxon>
        <taxon>Pseudonocardiales</taxon>
        <taxon>Pseudonocardiaceae</taxon>
        <taxon>Actinomycetospora</taxon>
    </lineage>
</organism>
<feature type="transmembrane region" description="Helical" evidence="2">
    <location>
        <begin position="215"/>
        <end position="237"/>
    </location>
</feature>
<evidence type="ECO:0000313" key="3">
    <source>
        <dbReference type="EMBL" id="MEJ2887898.1"/>
    </source>
</evidence>
<comment type="caution">
    <text evidence="3">The sequence shown here is derived from an EMBL/GenBank/DDBJ whole genome shotgun (WGS) entry which is preliminary data.</text>
</comment>
<feature type="region of interest" description="Disordered" evidence="1">
    <location>
        <begin position="362"/>
        <end position="384"/>
    </location>
</feature>